<evidence type="ECO:0000313" key="2">
    <source>
        <dbReference type="EMBL" id="NDJ92620.1"/>
    </source>
</evidence>
<dbReference type="GO" id="GO:0005737">
    <property type="term" value="C:cytoplasm"/>
    <property type="evidence" value="ECO:0007669"/>
    <property type="project" value="TreeGrafter"/>
</dbReference>
<organism evidence="2">
    <name type="scientific">Henneguya salminicola</name>
    <name type="common">Myxosporean</name>
    <dbReference type="NCBI Taxonomy" id="69463"/>
    <lineage>
        <taxon>Eukaryota</taxon>
        <taxon>Metazoa</taxon>
        <taxon>Cnidaria</taxon>
        <taxon>Myxozoa</taxon>
        <taxon>Myxosporea</taxon>
        <taxon>Bivalvulida</taxon>
        <taxon>Platysporina</taxon>
        <taxon>Myxobolidae</taxon>
        <taxon>Henneguya</taxon>
    </lineage>
</organism>
<dbReference type="AlphaFoldDB" id="A0A6G3MF36"/>
<dbReference type="InterPro" id="IPR008936">
    <property type="entry name" value="Rho_GTPase_activation_prot"/>
</dbReference>
<evidence type="ECO:0000259" key="1">
    <source>
        <dbReference type="PROSITE" id="PS50238"/>
    </source>
</evidence>
<dbReference type="CDD" id="cd00159">
    <property type="entry name" value="RhoGAP"/>
    <property type="match status" value="1"/>
</dbReference>
<accession>A0A6G3MF36</accession>
<proteinExistence type="predicted"/>
<name>A0A6G3MF36_HENSL</name>
<dbReference type="Gene3D" id="1.10.555.10">
    <property type="entry name" value="Rho GTPase activation protein"/>
    <property type="match status" value="1"/>
</dbReference>
<dbReference type="PANTHER" id="PTHR45808:SF2">
    <property type="entry name" value="RHO GTPASE-ACTIVATING PROTEIN 68F"/>
    <property type="match status" value="1"/>
</dbReference>
<dbReference type="SMART" id="SM00324">
    <property type="entry name" value="RhoGAP"/>
    <property type="match status" value="1"/>
</dbReference>
<dbReference type="SUPFAM" id="SSF48350">
    <property type="entry name" value="GTPase activation domain, GAP"/>
    <property type="match status" value="1"/>
</dbReference>
<protein>
    <submittedName>
        <fullName evidence="2">Bargin (Trinotate prediction)</fullName>
    </submittedName>
</protein>
<dbReference type="PROSITE" id="PS50238">
    <property type="entry name" value="RHOGAP"/>
    <property type="match status" value="1"/>
</dbReference>
<feature type="domain" description="Rho-GAP" evidence="1">
    <location>
        <begin position="12"/>
        <end position="194"/>
    </location>
</feature>
<dbReference type="GO" id="GO:0005096">
    <property type="term" value="F:GTPase activator activity"/>
    <property type="evidence" value="ECO:0007669"/>
    <property type="project" value="TreeGrafter"/>
</dbReference>
<sequence length="237" mass="27335">MIELKKCMTFGVNLKEHCKTFNVSLPIPLTILVKYLTDDELIKREGIFRLSATKTNLALIKEHLEKTGRIDFDACPLVVATLIKQYIRKLSGFIETSLFDAFRKVAAKPSSEFNEAAKELVDTLDENTKTLLIYLAHFIKYISLYYESNKMDLKNLSIVFGPTIFSCDDPSALDSQEILNYFIASFCEAIEEIYPNDNLFNEQSFNTYDEDRKDSIPEERSGLYVFEEIIENQEKDQ</sequence>
<dbReference type="Pfam" id="PF00620">
    <property type="entry name" value="RhoGAP"/>
    <property type="match status" value="1"/>
</dbReference>
<dbReference type="EMBL" id="GHBP01001143">
    <property type="protein sequence ID" value="NDJ92620.1"/>
    <property type="molecule type" value="Transcribed_RNA"/>
</dbReference>
<reference evidence="2" key="1">
    <citation type="submission" date="2018-11" db="EMBL/GenBank/DDBJ databases">
        <title>Henneguya salminicola genome and transcriptome.</title>
        <authorList>
            <person name="Yahalomi D."/>
            <person name="Atkinson S.D."/>
            <person name="Neuhof M."/>
            <person name="Chang E.S."/>
            <person name="Philippe H."/>
            <person name="Cartwright P."/>
            <person name="Bartholomew J.L."/>
            <person name="Huchon D."/>
        </authorList>
    </citation>
    <scope>NUCLEOTIDE SEQUENCE</scope>
    <source>
        <strain evidence="2">Hz1</strain>
        <tissue evidence="2">Whole</tissue>
    </source>
</reference>
<dbReference type="GO" id="GO:0007264">
    <property type="term" value="P:small GTPase-mediated signal transduction"/>
    <property type="evidence" value="ECO:0007669"/>
    <property type="project" value="TreeGrafter"/>
</dbReference>
<dbReference type="InterPro" id="IPR000198">
    <property type="entry name" value="RhoGAP_dom"/>
</dbReference>
<dbReference type="PANTHER" id="PTHR45808">
    <property type="entry name" value="RHO GTPASE-ACTIVATING PROTEIN 68F"/>
    <property type="match status" value="1"/>
</dbReference>